<evidence type="ECO:0000313" key="8">
    <source>
        <dbReference type="Proteomes" id="UP001165427"/>
    </source>
</evidence>
<dbReference type="GO" id="GO:0015658">
    <property type="term" value="F:branched-chain amino acid transmembrane transporter activity"/>
    <property type="evidence" value="ECO:0007669"/>
    <property type="project" value="InterPro"/>
</dbReference>
<dbReference type="RefSeq" id="WP_246902945.1">
    <property type="nucleotide sequence ID" value="NZ_JALJRB010000002.1"/>
</dbReference>
<accession>A0AA41UIH0</accession>
<dbReference type="Proteomes" id="UP001165427">
    <property type="component" value="Unassembled WGS sequence"/>
</dbReference>
<dbReference type="GO" id="GO:0005886">
    <property type="term" value="C:plasma membrane"/>
    <property type="evidence" value="ECO:0007669"/>
    <property type="project" value="UniProtKB-SubCell"/>
</dbReference>
<feature type="transmembrane region" description="Helical" evidence="6">
    <location>
        <begin position="62"/>
        <end position="79"/>
    </location>
</feature>
<dbReference type="AlphaFoldDB" id="A0AA41UIH0"/>
<feature type="transmembrane region" description="Helical" evidence="6">
    <location>
        <begin position="164"/>
        <end position="184"/>
    </location>
</feature>
<evidence type="ECO:0000256" key="1">
    <source>
        <dbReference type="ARBA" id="ARBA00004651"/>
    </source>
</evidence>
<feature type="transmembrane region" description="Helical" evidence="6">
    <location>
        <begin position="85"/>
        <end position="103"/>
    </location>
</feature>
<proteinExistence type="predicted"/>
<feature type="transmembrane region" description="Helical" evidence="6">
    <location>
        <begin position="216"/>
        <end position="235"/>
    </location>
</feature>
<evidence type="ECO:0000256" key="2">
    <source>
        <dbReference type="ARBA" id="ARBA00022475"/>
    </source>
</evidence>
<dbReference type="EMBL" id="JALJRB010000002">
    <property type="protein sequence ID" value="MCJ8499572.1"/>
    <property type="molecule type" value="Genomic_DNA"/>
</dbReference>
<keyword evidence="3 6" id="KW-0812">Transmembrane</keyword>
<evidence type="ECO:0000313" key="7">
    <source>
        <dbReference type="EMBL" id="MCJ8499572.1"/>
    </source>
</evidence>
<keyword evidence="8" id="KW-1185">Reference proteome</keyword>
<feature type="transmembrane region" description="Helical" evidence="6">
    <location>
        <begin position="247"/>
        <end position="276"/>
    </location>
</feature>
<name>A0AA41UIH0_9BACT</name>
<dbReference type="InterPro" id="IPR043428">
    <property type="entry name" value="LivM-like"/>
</dbReference>
<gene>
    <name evidence="7" type="ORF">MRX98_03220</name>
</gene>
<sequence length="336" mass="34904">MDWKRMSGTMALIYGVMALMPLFVGGTDHLMHILIMCLIWAVVASCWDLIMGFAGIFSFGQVAFFVIGAYASAILALTFGIHPLAAMVLAGVVAAAIGVLVALPCLRLKGAYIALVTFAVHMILEPFLKSDMGRAIGTGGSRGILTIPPMELFGITFGAGDKVAVFYAALVLAVVCSVIIMLVIRSFWGTAFLALKDSAGFAASLGVSAFKYKLAVFALTSFLTGLAGGFYGHYIGMLSTRMLGIDLFVMLMIMLVLGGIGQFPGAILGAIVTVTFNEALAPLGTYRPMVLGALVVVLVLALPDGIIGLLRNLVPGRGAAEPAVAESTAANAGGQG</sequence>
<reference evidence="7" key="1">
    <citation type="submission" date="2022-04" db="EMBL/GenBank/DDBJ databases">
        <title>Desulfatitalea alkaliphila sp. nov., a novel anaerobic sulfate-reducing bacterium isolated from terrestrial mud volcano, Taman Peninsula, Russia.</title>
        <authorList>
            <person name="Khomyakova M.A."/>
            <person name="Merkel A.Y."/>
            <person name="Slobodkin A.I."/>
        </authorList>
    </citation>
    <scope>NUCLEOTIDE SEQUENCE</scope>
    <source>
        <strain evidence="7">M08but</strain>
    </source>
</reference>
<organism evidence="7 8">
    <name type="scientific">Desulfatitalea alkaliphila</name>
    <dbReference type="NCBI Taxonomy" id="2929485"/>
    <lineage>
        <taxon>Bacteria</taxon>
        <taxon>Pseudomonadati</taxon>
        <taxon>Thermodesulfobacteriota</taxon>
        <taxon>Desulfobacteria</taxon>
        <taxon>Desulfobacterales</taxon>
        <taxon>Desulfosarcinaceae</taxon>
        <taxon>Desulfatitalea</taxon>
    </lineage>
</organism>
<feature type="transmembrane region" description="Helical" evidence="6">
    <location>
        <begin position="30"/>
        <end position="50"/>
    </location>
</feature>
<dbReference type="CDD" id="cd06581">
    <property type="entry name" value="TM_PBP1_LivM_like"/>
    <property type="match status" value="1"/>
</dbReference>
<comment type="subcellular location">
    <subcellularLocation>
        <location evidence="1">Cell membrane</location>
        <topology evidence="1">Multi-pass membrane protein</topology>
    </subcellularLocation>
</comment>
<comment type="caution">
    <text evidence="7">The sequence shown here is derived from an EMBL/GenBank/DDBJ whole genome shotgun (WGS) entry which is preliminary data.</text>
</comment>
<keyword evidence="2" id="KW-1003">Cell membrane</keyword>
<protein>
    <submittedName>
        <fullName evidence="7">Branched-chain amino acid ABC transporter permease</fullName>
    </submittedName>
</protein>
<evidence type="ECO:0000256" key="6">
    <source>
        <dbReference type="SAM" id="Phobius"/>
    </source>
</evidence>
<feature type="transmembrane region" description="Helical" evidence="6">
    <location>
        <begin position="288"/>
        <end position="310"/>
    </location>
</feature>
<keyword evidence="5 6" id="KW-0472">Membrane</keyword>
<feature type="transmembrane region" description="Helical" evidence="6">
    <location>
        <begin position="7"/>
        <end position="24"/>
    </location>
</feature>
<dbReference type="PANTHER" id="PTHR30482:SF10">
    <property type="entry name" value="HIGH-AFFINITY BRANCHED-CHAIN AMINO ACID TRANSPORT PROTEIN BRAE"/>
    <property type="match status" value="1"/>
</dbReference>
<evidence type="ECO:0000256" key="3">
    <source>
        <dbReference type="ARBA" id="ARBA00022692"/>
    </source>
</evidence>
<keyword evidence="4 6" id="KW-1133">Transmembrane helix</keyword>
<evidence type="ECO:0000256" key="5">
    <source>
        <dbReference type="ARBA" id="ARBA00023136"/>
    </source>
</evidence>
<dbReference type="Pfam" id="PF02653">
    <property type="entry name" value="BPD_transp_2"/>
    <property type="match status" value="1"/>
</dbReference>
<evidence type="ECO:0000256" key="4">
    <source>
        <dbReference type="ARBA" id="ARBA00022989"/>
    </source>
</evidence>
<dbReference type="InterPro" id="IPR001851">
    <property type="entry name" value="ABC_transp_permease"/>
</dbReference>
<dbReference type="PANTHER" id="PTHR30482">
    <property type="entry name" value="HIGH-AFFINITY BRANCHED-CHAIN AMINO ACID TRANSPORT SYSTEM PERMEASE"/>
    <property type="match status" value="1"/>
</dbReference>